<evidence type="ECO:0000259" key="5">
    <source>
        <dbReference type="PROSITE" id="PS50977"/>
    </source>
</evidence>
<dbReference type="EMBL" id="SLXQ01000002">
    <property type="protein sequence ID" value="TCP54862.1"/>
    <property type="molecule type" value="Genomic_DNA"/>
</dbReference>
<dbReference type="Proteomes" id="UP000294911">
    <property type="component" value="Unassembled WGS sequence"/>
</dbReference>
<dbReference type="AlphaFoldDB" id="A0A4R2QXF6"/>
<dbReference type="InterPro" id="IPR036271">
    <property type="entry name" value="Tet_transcr_reg_TetR-rel_C_sf"/>
</dbReference>
<dbReference type="InterPro" id="IPR050109">
    <property type="entry name" value="HTH-type_TetR-like_transc_reg"/>
</dbReference>
<dbReference type="PANTHER" id="PTHR30055:SF234">
    <property type="entry name" value="HTH-TYPE TRANSCRIPTIONAL REGULATOR BETI"/>
    <property type="match status" value="1"/>
</dbReference>
<dbReference type="Gene3D" id="1.10.357.10">
    <property type="entry name" value="Tetracycline Repressor, domain 2"/>
    <property type="match status" value="1"/>
</dbReference>
<evidence type="ECO:0000256" key="1">
    <source>
        <dbReference type="ARBA" id="ARBA00023015"/>
    </source>
</evidence>
<organism evidence="6 7">
    <name type="scientific">Tamaricihabitans halophyticus</name>
    <dbReference type="NCBI Taxonomy" id="1262583"/>
    <lineage>
        <taxon>Bacteria</taxon>
        <taxon>Bacillati</taxon>
        <taxon>Actinomycetota</taxon>
        <taxon>Actinomycetes</taxon>
        <taxon>Pseudonocardiales</taxon>
        <taxon>Pseudonocardiaceae</taxon>
        <taxon>Tamaricihabitans</taxon>
    </lineage>
</organism>
<protein>
    <submittedName>
        <fullName evidence="6">TetR family transcriptional regulator</fullName>
    </submittedName>
</protein>
<feature type="domain" description="HTH tetR-type" evidence="5">
    <location>
        <begin position="14"/>
        <end position="72"/>
    </location>
</feature>
<reference evidence="6 7" key="1">
    <citation type="submission" date="2019-03" db="EMBL/GenBank/DDBJ databases">
        <title>Genomic Encyclopedia of Type Strains, Phase IV (KMG-IV): sequencing the most valuable type-strain genomes for metagenomic binning, comparative biology and taxonomic classification.</title>
        <authorList>
            <person name="Goeker M."/>
        </authorList>
    </citation>
    <scope>NUCLEOTIDE SEQUENCE [LARGE SCALE GENOMIC DNA]</scope>
    <source>
        <strain evidence="6 7">DSM 45765</strain>
    </source>
</reference>
<dbReference type="Pfam" id="PF00440">
    <property type="entry name" value="TetR_N"/>
    <property type="match status" value="1"/>
</dbReference>
<evidence type="ECO:0000313" key="7">
    <source>
        <dbReference type="Proteomes" id="UP000294911"/>
    </source>
</evidence>
<dbReference type="InterPro" id="IPR009057">
    <property type="entry name" value="Homeodomain-like_sf"/>
</dbReference>
<feature type="DNA-binding region" description="H-T-H motif" evidence="4">
    <location>
        <begin position="35"/>
        <end position="54"/>
    </location>
</feature>
<keyword evidence="2 4" id="KW-0238">DNA-binding</keyword>
<dbReference type="SUPFAM" id="SSF48498">
    <property type="entry name" value="Tetracyclin repressor-like, C-terminal domain"/>
    <property type="match status" value="1"/>
</dbReference>
<dbReference type="OrthoDB" id="3869819at2"/>
<evidence type="ECO:0000256" key="2">
    <source>
        <dbReference type="ARBA" id="ARBA00023125"/>
    </source>
</evidence>
<evidence type="ECO:0000256" key="4">
    <source>
        <dbReference type="PROSITE-ProRule" id="PRU00335"/>
    </source>
</evidence>
<gene>
    <name evidence="6" type="ORF">EV191_10271</name>
</gene>
<accession>A0A4R2QXF6</accession>
<sequence length="197" mass="21199">MTGPQDRNRRADAQRSRTSILEAAVHVLNADPEASVGAIATAAAVTRQTVYAHFPSRERLLVAVLDHLTEETVAAMDAADLDTGPAVDALLRLLEAGSRTAGRYPVLFQKLGSLPVHPHADQRRHVPIGDRLKRIIQRGQQAGEFDDQLSLDWLVAVTIKLGHAASEEAEAGRLSSVEATEALHVSLLRVFGAAAPR</sequence>
<dbReference type="PANTHER" id="PTHR30055">
    <property type="entry name" value="HTH-TYPE TRANSCRIPTIONAL REGULATOR RUTR"/>
    <property type="match status" value="1"/>
</dbReference>
<keyword evidence="7" id="KW-1185">Reference proteome</keyword>
<dbReference type="GO" id="GO:0000976">
    <property type="term" value="F:transcription cis-regulatory region binding"/>
    <property type="evidence" value="ECO:0007669"/>
    <property type="project" value="TreeGrafter"/>
</dbReference>
<dbReference type="PROSITE" id="PS50977">
    <property type="entry name" value="HTH_TETR_2"/>
    <property type="match status" value="1"/>
</dbReference>
<dbReference type="RefSeq" id="WP_132876271.1">
    <property type="nucleotide sequence ID" value="NZ_SLXQ01000002.1"/>
</dbReference>
<dbReference type="GO" id="GO:0003700">
    <property type="term" value="F:DNA-binding transcription factor activity"/>
    <property type="evidence" value="ECO:0007669"/>
    <property type="project" value="TreeGrafter"/>
</dbReference>
<evidence type="ECO:0000313" key="6">
    <source>
        <dbReference type="EMBL" id="TCP54862.1"/>
    </source>
</evidence>
<dbReference type="InterPro" id="IPR001647">
    <property type="entry name" value="HTH_TetR"/>
</dbReference>
<dbReference type="SUPFAM" id="SSF46689">
    <property type="entry name" value="Homeodomain-like"/>
    <property type="match status" value="1"/>
</dbReference>
<keyword evidence="3" id="KW-0804">Transcription</keyword>
<name>A0A4R2QXF6_9PSEU</name>
<comment type="caution">
    <text evidence="6">The sequence shown here is derived from an EMBL/GenBank/DDBJ whole genome shotgun (WGS) entry which is preliminary data.</text>
</comment>
<evidence type="ECO:0000256" key="3">
    <source>
        <dbReference type="ARBA" id="ARBA00023163"/>
    </source>
</evidence>
<proteinExistence type="predicted"/>
<keyword evidence="1" id="KW-0805">Transcription regulation</keyword>